<dbReference type="Proteomes" id="UP000663836">
    <property type="component" value="Unassembled WGS sequence"/>
</dbReference>
<evidence type="ECO:0000313" key="3">
    <source>
        <dbReference type="Proteomes" id="UP000663864"/>
    </source>
</evidence>
<reference evidence="1" key="1">
    <citation type="submission" date="2021-02" db="EMBL/GenBank/DDBJ databases">
        <authorList>
            <person name="Nowell W R."/>
        </authorList>
    </citation>
    <scope>NUCLEOTIDE SEQUENCE</scope>
</reference>
<organism evidence="1 3">
    <name type="scientific">Rotaria sordida</name>
    <dbReference type="NCBI Taxonomy" id="392033"/>
    <lineage>
        <taxon>Eukaryota</taxon>
        <taxon>Metazoa</taxon>
        <taxon>Spiralia</taxon>
        <taxon>Gnathifera</taxon>
        <taxon>Rotifera</taxon>
        <taxon>Eurotatoria</taxon>
        <taxon>Bdelloidea</taxon>
        <taxon>Philodinida</taxon>
        <taxon>Philodinidae</taxon>
        <taxon>Rotaria</taxon>
    </lineage>
</organism>
<gene>
    <name evidence="2" type="ORF">JBS370_LOCUS19108</name>
    <name evidence="1" type="ORF">ZHD862_LOCUS29439</name>
</gene>
<protein>
    <submittedName>
        <fullName evidence="1">Uncharacterized protein</fullName>
    </submittedName>
</protein>
<sequence length="201" mass="22203">MNQAKFSNNYIEVTSILATTYSTIMKGVAYGKAILNILMETDNFLDNNINKLEEKAKQCSQVTKSNPANISDDANPNLVASIIEEGGPMDMTCIYALVNVFGKPIRINNVDGTTFPNLICSQNVNLNHTQDDNYLSIDVILEDGITAFGHFLPSSNMIDNSMDIDDNNCLIRAVMDDNISAADAQNSCEKRLLMKSRTIHK</sequence>
<evidence type="ECO:0000313" key="2">
    <source>
        <dbReference type="EMBL" id="CAF3867411.1"/>
    </source>
</evidence>
<proteinExistence type="predicted"/>
<accession>A0A815FVV8</accession>
<name>A0A815FVV8_9BILA</name>
<dbReference type="AlphaFoldDB" id="A0A815FVV8"/>
<dbReference type="EMBL" id="CAJNOT010002598">
    <property type="protein sequence ID" value="CAF1329365.1"/>
    <property type="molecule type" value="Genomic_DNA"/>
</dbReference>
<dbReference type="Proteomes" id="UP000663864">
    <property type="component" value="Unassembled WGS sequence"/>
</dbReference>
<evidence type="ECO:0000313" key="1">
    <source>
        <dbReference type="EMBL" id="CAF1329365.1"/>
    </source>
</evidence>
<comment type="caution">
    <text evidence="1">The sequence shown here is derived from an EMBL/GenBank/DDBJ whole genome shotgun (WGS) entry which is preliminary data.</text>
</comment>
<dbReference type="EMBL" id="CAJOBD010002246">
    <property type="protein sequence ID" value="CAF3867411.1"/>
    <property type="molecule type" value="Genomic_DNA"/>
</dbReference>